<reference evidence="1 2" key="2">
    <citation type="journal article" date="2009" name="PLoS ONE">
        <title>An integrated genetic and cytogenetic map of the cucumber genome.</title>
        <authorList>
            <person name="Ren Y."/>
            <person name="Zhang Z."/>
            <person name="Liu J."/>
            <person name="Staub J.E."/>
            <person name="Han Y."/>
            <person name="Cheng Z."/>
            <person name="Li X."/>
            <person name="Lu J."/>
            <person name="Miao H."/>
            <person name="Kang H."/>
            <person name="Xie B."/>
            <person name="Gu X."/>
            <person name="Wang X."/>
            <person name="Du Y."/>
            <person name="Jin W."/>
            <person name="Huang S."/>
        </authorList>
    </citation>
    <scope>NUCLEOTIDE SEQUENCE [LARGE SCALE GENOMIC DNA]</scope>
    <source>
        <strain evidence="2">cv. 9930</strain>
    </source>
</reference>
<reference evidence="1 2" key="3">
    <citation type="journal article" date="2010" name="BMC Genomics">
        <title>Transcriptome sequencing and comparative analysis of cucumber flowers with different sex types.</title>
        <authorList>
            <person name="Guo S."/>
            <person name="Zheng Y."/>
            <person name="Joung J.G."/>
            <person name="Liu S."/>
            <person name="Zhang Z."/>
            <person name="Crasta O.R."/>
            <person name="Sobral B.W."/>
            <person name="Xu Y."/>
            <person name="Huang S."/>
            <person name="Fei Z."/>
        </authorList>
    </citation>
    <scope>NUCLEOTIDE SEQUENCE [LARGE SCALE GENOMIC DNA]</scope>
    <source>
        <strain evidence="2">cv. 9930</strain>
    </source>
</reference>
<dbReference type="Proteomes" id="UP000029981">
    <property type="component" value="Chromosome 2"/>
</dbReference>
<reference evidence="1 2" key="1">
    <citation type="journal article" date="2009" name="Nat. Genet.">
        <title>The genome of the cucumber, Cucumis sativus L.</title>
        <authorList>
            <person name="Huang S."/>
            <person name="Li R."/>
            <person name="Zhang Z."/>
            <person name="Li L."/>
            <person name="Gu X."/>
            <person name="Fan W."/>
            <person name="Lucas W.J."/>
            <person name="Wang X."/>
            <person name="Xie B."/>
            <person name="Ni P."/>
            <person name="Ren Y."/>
            <person name="Zhu H."/>
            <person name="Li J."/>
            <person name="Lin K."/>
            <person name="Jin W."/>
            <person name="Fei Z."/>
            <person name="Li G."/>
            <person name="Staub J."/>
            <person name="Kilian A."/>
            <person name="van der Vossen E.A."/>
            <person name="Wu Y."/>
            <person name="Guo J."/>
            <person name="He J."/>
            <person name="Jia Z."/>
            <person name="Ren Y."/>
            <person name="Tian G."/>
            <person name="Lu Y."/>
            <person name="Ruan J."/>
            <person name="Qian W."/>
            <person name="Wang M."/>
            <person name="Huang Q."/>
            <person name="Li B."/>
            <person name="Xuan Z."/>
            <person name="Cao J."/>
            <person name="Asan"/>
            <person name="Wu Z."/>
            <person name="Zhang J."/>
            <person name="Cai Q."/>
            <person name="Bai Y."/>
            <person name="Zhao B."/>
            <person name="Han Y."/>
            <person name="Li Y."/>
            <person name="Li X."/>
            <person name="Wang S."/>
            <person name="Shi Q."/>
            <person name="Liu S."/>
            <person name="Cho W.K."/>
            <person name="Kim J.Y."/>
            <person name="Xu Y."/>
            <person name="Heller-Uszynska K."/>
            <person name="Miao H."/>
            <person name="Cheng Z."/>
            <person name="Zhang S."/>
            <person name="Wu J."/>
            <person name="Yang Y."/>
            <person name="Kang H."/>
            <person name="Li M."/>
            <person name="Liang H."/>
            <person name="Ren X."/>
            <person name="Shi Z."/>
            <person name="Wen M."/>
            <person name="Jian M."/>
            <person name="Yang H."/>
            <person name="Zhang G."/>
            <person name="Yang Z."/>
            <person name="Chen R."/>
            <person name="Liu S."/>
            <person name="Li J."/>
            <person name="Ma L."/>
            <person name="Liu H."/>
            <person name="Zhou Y."/>
            <person name="Zhao J."/>
            <person name="Fang X."/>
            <person name="Li G."/>
            <person name="Fang L."/>
            <person name="Li Y."/>
            <person name="Liu D."/>
            <person name="Zheng H."/>
            <person name="Zhang Y."/>
            <person name="Qin N."/>
            <person name="Li Z."/>
            <person name="Yang G."/>
            <person name="Yang S."/>
            <person name="Bolund L."/>
            <person name="Kristiansen K."/>
            <person name="Zheng H."/>
            <person name="Li S."/>
            <person name="Zhang X."/>
            <person name="Yang H."/>
            <person name="Wang J."/>
            <person name="Sun R."/>
            <person name="Zhang B."/>
            <person name="Jiang S."/>
            <person name="Wang J."/>
            <person name="Du Y."/>
            <person name="Li S."/>
        </authorList>
    </citation>
    <scope>NUCLEOTIDE SEQUENCE [LARGE SCALE GENOMIC DNA]</scope>
    <source>
        <strain evidence="2">cv. 9930</strain>
    </source>
</reference>
<sequence length="148" mass="16763">MLSHIHVRRLCISQAKRLKLECFIDNFSYSSLKVSWMLHVQARRLHRCILIFKLESFIKTSSYSSFSSLKTLGFKDANAALPPLQNIYAKRYVSSPMYCSRESCHLKYVGVEKVIHLQYVVALGGRRGATPPLSLQENNNGAASPQSL</sequence>
<evidence type="ECO:0000313" key="2">
    <source>
        <dbReference type="Proteomes" id="UP000029981"/>
    </source>
</evidence>
<proteinExistence type="predicted"/>
<evidence type="ECO:0000313" key="1">
    <source>
        <dbReference type="EMBL" id="KGN61487.1"/>
    </source>
</evidence>
<dbReference type="Gramene" id="KGN61487">
    <property type="protein sequence ID" value="KGN61487"/>
    <property type="gene ID" value="Csa_2G140870"/>
</dbReference>
<dbReference type="EMBL" id="CM002923">
    <property type="protein sequence ID" value="KGN61487.1"/>
    <property type="molecule type" value="Genomic_DNA"/>
</dbReference>
<keyword evidence="2" id="KW-1185">Reference proteome</keyword>
<dbReference type="AlphaFoldDB" id="A0A0A0LL76"/>
<reference evidence="1 2" key="4">
    <citation type="journal article" date="2011" name="BMC Genomics">
        <title>RNA-Seq improves annotation of protein-coding genes in the cucumber genome.</title>
        <authorList>
            <person name="Li Z."/>
            <person name="Zhang Z."/>
            <person name="Yan P."/>
            <person name="Huang S."/>
            <person name="Fei Z."/>
            <person name="Lin K."/>
        </authorList>
    </citation>
    <scope>NUCLEOTIDE SEQUENCE [LARGE SCALE GENOMIC DNA]</scope>
    <source>
        <strain evidence="2">cv. 9930</strain>
    </source>
</reference>
<accession>A0A0A0LL76</accession>
<name>A0A0A0LL76_CUCSA</name>
<organism evidence="1 2">
    <name type="scientific">Cucumis sativus</name>
    <name type="common">Cucumber</name>
    <dbReference type="NCBI Taxonomy" id="3659"/>
    <lineage>
        <taxon>Eukaryota</taxon>
        <taxon>Viridiplantae</taxon>
        <taxon>Streptophyta</taxon>
        <taxon>Embryophyta</taxon>
        <taxon>Tracheophyta</taxon>
        <taxon>Spermatophyta</taxon>
        <taxon>Magnoliopsida</taxon>
        <taxon>eudicotyledons</taxon>
        <taxon>Gunneridae</taxon>
        <taxon>Pentapetalae</taxon>
        <taxon>rosids</taxon>
        <taxon>fabids</taxon>
        <taxon>Cucurbitales</taxon>
        <taxon>Cucurbitaceae</taxon>
        <taxon>Benincaseae</taxon>
        <taxon>Cucumis</taxon>
    </lineage>
</organism>
<gene>
    <name evidence="1" type="ORF">Csa_2G140870</name>
</gene>
<protein>
    <submittedName>
        <fullName evidence="1">Uncharacterized protein</fullName>
    </submittedName>
</protein>